<dbReference type="Gene3D" id="1.10.443.10">
    <property type="entry name" value="Intergrase catalytic core"/>
    <property type="match status" value="1"/>
</dbReference>
<feature type="domain" description="Tyr recombinase" evidence="4">
    <location>
        <begin position="169"/>
        <end position="348"/>
    </location>
</feature>
<dbReference type="Pfam" id="PF00589">
    <property type="entry name" value="Phage_integrase"/>
    <property type="match status" value="1"/>
</dbReference>
<dbReference type="GO" id="GO:0015074">
    <property type="term" value="P:DNA integration"/>
    <property type="evidence" value="ECO:0007669"/>
    <property type="project" value="UniProtKB-KW"/>
</dbReference>
<dbReference type="AlphaFoldDB" id="A7HRY8"/>
<dbReference type="eggNOG" id="COG0582">
    <property type="taxonomic scope" value="Bacteria"/>
</dbReference>
<dbReference type="CDD" id="cd00796">
    <property type="entry name" value="INT_Rci_Hp1_C"/>
    <property type="match status" value="1"/>
</dbReference>
<evidence type="ECO:0000259" key="4">
    <source>
        <dbReference type="PROSITE" id="PS51898"/>
    </source>
</evidence>
<accession>A7HRY8</accession>
<keyword evidence="6" id="KW-1185">Reference proteome</keyword>
<dbReference type="InterPro" id="IPR013762">
    <property type="entry name" value="Integrase-like_cat_sf"/>
</dbReference>
<evidence type="ECO:0000256" key="1">
    <source>
        <dbReference type="ARBA" id="ARBA00022908"/>
    </source>
</evidence>
<dbReference type="STRING" id="402881.Plav_1049"/>
<evidence type="ECO:0000313" key="6">
    <source>
        <dbReference type="Proteomes" id="UP000006377"/>
    </source>
</evidence>
<evidence type="ECO:0000256" key="3">
    <source>
        <dbReference type="SAM" id="MobiDB-lite"/>
    </source>
</evidence>
<dbReference type="InterPro" id="IPR011010">
    <property type="entry name" value="DNA_brk_join_enz"/>
</dbReference>
<dbReference type="RefSeq" id="WP_012109927.1">
    <property type="nucleotide sequence ID" value="NC_009719.1"/>
</dbReference>
<reference evidence="5 6" key="1">
    <citation type="journal article" date="2011" name="Stand. Genomic Sci.">
        <title>Complete genome sequence of Parvibaculum lavamentivorans type strain (DS-1(T)).</title>
        <authorList>
            <person name="Schleheck D."/>
            <person name="Weiss M."/>
            <person name="Pitluck S."/>
            <person name="Bruce D."/>
            <person name="Land M.L."/>
            <person name="Han S."/>
            <person name="Saunders E."/>
            <person name="Tapia R."/>
            <person name="Detter C."/>
            <person name="Brettin T."/>
            <person name="Han J."/>
            <person name="Woyke T."/>
            <person name="Goodwin L."/>
            <person name="Pennacchio L."/>
            <person name="Nolan M."/>
            <person name="Cook A.M."/>
            <person name="Kjelleberg S."/>
            <person name="Thomas T."/>
        </authorList>
    </citation>
    <scope>NUCLEOTIDE SEQUENCE [LARGE SCALE GENOMIC DNA]</scope>
    <source>
        <strain evidence="6">DS-1 / DSM 13023 / NCIMB 13966</strain>
    </source>
</reference>
<keyword evidence="2" id="KW-0233">DNA recombination</keyword>
<feature type="region of interest" description="Disordered" evidence="3">
    <location>
        <begin position="346"/>
        <end position="380"/>
    </location>
</feature>
<dbReference type="InterPro" id="IPR002104">
    <property type="entry name" value="Integrase_catalytic"/>
</dbReference>
<name>A7HRY8_PARL1</name>
<organism evidence="5 6">
    <name type="scientific">Parvibaculum lavamentivorans (strain DS-1 / DSM 13023 / NCIMB 13966)</name>
    <dbReference type="NCBI Taxonomy" id="402881"/>
    <lineage>
        <taxon>Bacteria</taxon>
        <taxon>Pseudomonadati</taxon>
        <taxon>Pseudomonadota</taxon>
        <taxon>Alphaproteobacteria</taxon>
        <taxon>Hyphomicrobiales</taxon>
        <taxon>Parvibaculaceae</taxon>
        <taxon>Parvibaculum</taxon>
    </lineage>
</organism>
<dbReference type="HOGENOM" id="CLU_027562_32_0_5"/>
<dbReference type="KEGG" id="pla:Plav_1049"/>
<dbReference type="SUPFAM" id="SSF56349">
    <property type="entry name" value="DNA breaking-rejoining enzymes"/>
    <property type="match status" value="1"/>
</dbReference>
<dbReference type="EMBL" id="CP000774">
    <property type="protein sequence ID" value="ABS62671.1"/>
    <property type="molecule type" value="Genomic_DNA"/>
</dbReference>
<dbReference type="GO" id="GO:0003677">
    <property type="term" value="F:DNA binding"/>
    <property type="evidence" value="ECO:0007669"/>
    <property type="project" value="InterPro"/>
</dbReference>
<evidence type="ECO:0000256" key="2">
    <source>
        <dbReference type="ARBA" id="ARBA00023172"/>
    </source>
</evidence>
<protein>
    <submittedName>
        <fullName evidence="5">Integrase family protein</fullName>
    </submittedName>
</protein>
<dbReference type="PANTHER" id="PTHR30349">
    <property type="entry name" value="PHAGE INTEGRASE-RELATED"/>
    <property type="match status" value="1"/>
</dbReference>
<dbReference type="OrthoDB" id="6388170at2"/>
<dbReference type="InterPro" id="IPR050090">
    <property type="entry name" value="Tyrosine_recombinase_XerCD"/>
</dbReference>
<dbReference type="Proteomes" id="UP000006377">
    <property type="component" value="Chromosome"/>
</dbReference>
<dbReference type="PROSITE" id="PS51898">
    <property type="entry name" value="TYR_RECOMBINASE"/>
    <property type="match status" value="1"/>
</dbReference>
<gene>
    <name evidence="5" type="ordered locus">Plav_1049</name>
</gene>
<proteinExistence type="predicted"/>
<dbReference type="PANTHER" id="PTHR30349:SF94">
    <property type="entry name" value="INTEGRASE_RECOMBINASE HI_1414-RELATED"/>
    <property type="match status" value="1"/>
</dbReference>
<feature type="compositionally biased region" description="Low complexity" evidence="3">
    <location>
        <begin position="349"/>
        <end position="359"/>
    </location>
</feature>
<evidence type="ECO:0000313" key="5">
    <source>
        <dbReference type="EMBL" id="ABS62671.1"/>
    </source>
</evidence>
<keyword evidence="1" id="KW-0229">DNA integration</keyword>
<sequence length="380" mass="42939">MATVKKLPSGNWRVQVRRKGRYIAETFRRHKEAEAWALDMERRIDQGEVPSSRTRKKPTTFGDLIDLHLAALQEVGRSPRRSKAFTLDALKAKLGKVRMADLNRERLIRFGKERLKEGAGPVTVGMDLSYIKTIITHAAAVHGIAVSPEAVDLARTALKHLGVVGRSRSRDRRPTADELKRLIAYFDANPRQLIPLARIIRFAVATAMRQDEICRIRWGDIDADTRTVLIRDRKDPRETDGNDQKVPLLAATGFDAWAILREQKTAVAKGDRIFPYNARSVGTAFRRACRDLKIENLHFHDLRHEGASRLFEAGFTIEQVALVTGHRDWKMLKRYTNLRPEHLHRFDTPRAPAAPGPTGERSPWAALATMEAASKSTNEG</sequence>
<dbReference type="GO" id="GO:0006310">
    <property type="term" value="P:DNA recombination"/>
    <property type="evidence" value="ECO:0007669"/>
    <property type="project" value="UniProtKB-KW"/>
</dbReference>